<accession>A0A9X4E2J0</accession>
<name>A0A9X4E2J0_9NEIS</name>
<dbReference type="CDD" id="cd03360">
    <property type="entry name" value="LbH_AT_putative"/>
    <property type="match status" value="1"/>
</dbReference>
<dbReference type="InterPro" id="IPR020019">
    <property type="entry name" value="AcTrfase_PglD-like"/>
</dbReference>
<dbReference type="PANTHER" id="PTHR43300:SF7">
    <property type="entry name" value="UDP-N-ACETYLBACILLOSAMINE N-ACETYLTRANSFERASE"/>
    <property type="match status" value="1"/>
</dbReference>
<reference evidence="5" key="1">
    <citation type="submission" date="2022-10" db="EMBL/GenBank/DDBJ databases">
        <authorList>
            <person name="Boutroux M."/>
        </authorList>
    </citation>
    <scope>NUCLEOTIDE SEQUENCE</scope>
    <source>
        <strain evidence="5">51.81</strain>
    </source>
</reference>
<feature type="binding site" evidence="3">
    <location>
        <position position="167"/>
    </location>
    <ligand>
        <name>acetyl-CoA</name>
        <dbReference type="ChEBI" id="CHEBI:57288"/>
    </ligand>
</feature>
<comment type="similarity">
    <text evidence="1">Belongs to the transferase hexapeptide repeat family.</text>
</comment>
<keyword evidence="7" id="KW-1185">Reference proteome</keyword>
<reference evidence="6" key="2">
    <citation type="submission" date="2024-02" db="EMBL/GenBank/DDBJ databases">
        <title>Neisseria leonii sp. nov.</title>
        <authorList>
            <person name="Boutroux M."/>
            <person name="Favre-Rochex S."/>
            <person name="Gorgette O."/>
            <person name="Touak G."/>
            <person name="Muhle E."/>
            <person name="Chesneau O."/>
            <person name="Clermont D."/>
            <person name="Rahi P."/>
        </authorList>
    </citation>
    <scope>NUCLEOTIDE SEQUENCE</scope>
    <source>
        <strain evidence="6">51.81</strain>
    </source>
</reference>
<dbReference type="SUPFAM" id="SSF51161">
    <property type="entry name" value="Trimeric LpxA-like enzymes"/>
    <property type="match status" value="1"/>
</dbReference>
<dbReference type="Gene3D" id="3.40.50.20">
    <property type="match status" value="1"/>
</dbReference>
<evidence type="ECO:0000256" key="3">
    <source>
        <dbReference type="PIRSR" id="PIRSR620019-2"/>
    </source>
</evidence>
<gene>
    <name evidence="5" type="ORF">ORY91_001698</name>
    <name evidence="6" type="ORF">V9W64_10345</name>
</gene>
<evidence type="ECO:0000313" key="5">
    <source>
        <dbReference type="EMBL" id="MDD9328278.1"/>
    </source>
</evidence>
<feature type="site" description="Increases basicity of active site His" evidence="2">
    <location>
        <position position="138"/>
    </location>
</feature>
<dbReference type="NCBIfam" id="TIGR03570">
    <property type="entry name" value="NeuD_NnaD"/>
    <property type="match status" value="1"/>
</dbReference>
<feature type="binding site" evidence="3">
    <location>
        <position position="68"/>
    </location>
    <ligand>
        <name>substrate</name>
    </ligand>
</feature>
<evidence type="ECO:0000259" key="4">
    <source>
        <dbReference type="Pfam" id="PF17836"/>
    </source>
</evidence>
<dbReference type="InterPro" id="IPR011004">
    <property type="entry name" value="Trimer_LpxA-like_sf"/>
</dbReference>
<dbReference type="Gene3D" id="2.160.10.10">
    <property type="entry name" value="Hexapeptide repeat proteins"/>
    <property type="match status" value="1"/>
</dbReference>
<feature type="active site" description="Proton acceptor" evidence="2">
    <location>
        <position position="137"/>
    </location>
</feature>
<evidence type="ECO:0000313" key="6">
    <source>
        <dbReference type="EMBL" id="WWY03062.1"/>
    </source>
</evidence>
<dbReference type="EMBL" id="CP146598">
    <property type="protein sequence ID" value="WWY03062.1"/>
    <property type="molecule type" value="Genomic_DNA"/>
</dbReference>
<feature type="binding site" evidence="3">
    <location>
        <begin position="31"/>
        <end position="32"/>
    </location>
    <ligand>
        <name>substrate</name>
    </ligand>
</feature>
<dbReference type="InterPro" id="IPR050179">
    <property type="entry name" value="Trans_hexapeptide_repeat"/>
</dbReference>
<evidence type="ECO:0000256" key="2">
    <source>
        <dbReference type="PIRSR" id="PIRSR620019-1"/>
    </source>
</evidence>
<dbReference type="Pfam" id="PF17836">
    <property type="entry name" value="PglD_N"/>
    <property type="match status" value="1"/>
</dbReference>
<protein>
    <submittedName>
        <fullName evidence="5">Acetyltransferase</fullName>
    </submittedName>
</protein>
<organism evidence="5">
    <name type="scientific">Neisseria leonii</name>
    <dbReference type="NCBI Taxonomy" id="2995413"/>
    <lineage>
        <taxon>Bacteria</taxon>
        <taxon>Pseudomonadati</taxon>
        <taxon>Pseudomonadota</taxon>
        <taxon>Betaproteobacteria</taxon>
        <taxon>Neisseriales</taxon>
        <taxon>Neisseriaceae</taxon>
        <taxon>Neisseria</taxon>
    </lineage>
</organism>
<dbReference type="AlphaFoldDB" id="A0A9X4E2J0"/>
<feature type="binding site" evidence="3">
    <location>
        <position position="146"/>
    </location>
    <ligand>
        <name>acetyl-CoA</name>
        <dbReference type="ChEBI" id="CHEBI:57288"/>
    </ligand>
</feature>
<sequence length="211" mass="21426">MKLAIIGSGGHAKAVLDAALAAGWQDIVLLDDAPDAPAKLLGFDIVGTTALLGSLLMPQEYAAAVAVGDNRTRARLTAQAEAAGFSLPLIRHPSAQVSRFADLSQARGTVLLAGSIVCAGAVLGRGCIVNTAATVDHDCRIGDFVHISPGAHLAGNTAVGRFSWLGIGSTTRQGSRIGTDCIIGASAAVIRDIPDGCTAVGVPAEIIRRTP</sequence>
<dbReference type="InterPro" id="IPR041561">
    <property type="entry name" value="PglD_N"/>
</dbReference>
<evidence type="ECO:0000256" key="1">
    <source>
        <dbReference type="ARBA" id="ARBA00007274"/>
    </source>
</evidence>
<dbReference type="EMBL" id="JAPQFL010000005">
    <property type="protein sequence ID" value="MDD9328278.1"/>
    <property type="molecule type" value="Genomic_DNA"/>
</dbReference>
<dbReference type="RefSeq" id="WP_274585378.1">
    <property type="nucleotide sequence ID" value="NZ_CP145811.1"/>
</dbReference>
<feature type="domain" description="PglD N-terminal" evidence="4">
    <location>
        <begin position="2"/>
        <end position="78"/>
    </location>
</feature>
<dbReference type="PANTHER" id="PTHR43300">
    <property type="entry name" value="ACETYLTRANSFERASE"/>
    <property type="match status" value="1"/>
</dbReference>
<evidence type="ECO:0000313" key="7">
    <source>
        <dbReference type="Proteomes" id="UP001149607"/>
    </source>
</evidence>
<dbReference type="Proteomes" id="UP001149607">
    <property type="component" value="Chromosome"/>
</dbReference>
<proteinExistence type="inferred from homology"/>